<dbReference type="InterPro" id="IPR050708">
    <property type="entry name" value="T6SS_VgrG/RHS"/>
</dbReference>
<sequence length="303" mass="32486">MCSYVHDSSDRITSDGVYSYAYDPFGRRVKKTASGTTTHFHYDLQGRLIAETAGDGTVLRDYIYQNGNLVAVKLHGTQAGVYYVISDHLGTPQQIVDSAGTVVWKAAFLPFGKAQVLTETVSNNIRFPGQYFDAETGLHYNWNRYYDPDTGRYLTPDPIGLAGGLNLYAYVGGEPVNWIDPDGLLVTQIIKAAQKVAPINDGAVIGGMMVDGAIATGLEATGAGPNLLGKIGMVEDAMQMQGGYQLGVLGTVLAGQGYVTLPAMLSGGGGYLMGTGFNKLWEDLFGQPMGGSIYDWFHPVPCN</sequence>
<dbReference type="EMBL" id="MTKS01000049">
    <property type="protein sequence ID" value="RWX52028.1"/>
    <property type="molecule type" value="Genomic_DNA"/>
</dbReference>
<reference evidence="3 4" key="1">
    <citation type="submission" date="2017-01" db="EMBL/GenBank/DDBJ databases">
        <title>The cable genome- insights into the physiology and evolution of filamentous bacteria capable of sulfide oxidation via long distance electron transfer.</title>
        <authorList>
            <person name="Schreiber L."/>
            <person name="Bjerg J.T."/>
            <person name="Boggild A."/>
            <person name="Van De Vossenberg J."/>
            <person name="Meysman F."/>
            <person name="Nielsen L.P."/>
            <person name="Schramm A."/>
            <person name="Kjeldsen K.U."/>
        </authorList>
    </citation>
    <scope>NUCLEOTIDE SEQUENCE [LARGE SCALE GENOMIC DNA]</scope>
    <source>
        <strain evidence="3">A5</strain>
    </source>
</reference>
<gene>
    <name evidence="3" type="ORF">VU01_10497</name>
</gene>
<dbReference type="Pfam" id="PF25023">
    <property type="entry name" value="TEN_YD-shell"/>
    <property type="match status" value="1"/>
</dbReference>
<evidence type="ECO:0000259" key="2">
    <source>
        <dbReference type="Pfam" id="PF25023"/>
    </source>
</evidence>
<accession>A0A444JGE4</accession>
<dbReference type="PANTHER" id="PTHR32305:SF15">
    <property type="entry name" value="PROTEIN RHSA-RELATED"/>
    <property type="match status" value="1"/>
</dbReference>
<name>A0A444JGE4_9BACT</name>
<feature type="domain" description="Teneurin-like YD-shell" evidence="2">
    <location>
        <begin position="19"/>
        <end position="157"/>
    </location>
</feature>
<dbReference type="InterPro" id="IPR006530">
    <property type="entry name" value="YD"/>
</dbReference>
<comment type="caution">
    <text evidence="3">The sequence shown here is derived from an EMBL/GenBank/DDBJ whole genome shotgun (WGS) entry which is preliminary data.</text>
</comment>
<dbReference type="NCBIfam" id="TIGR01643">
    <property type="entry name" value="YD_repeat_2x"/>
    <property type="match status" value="1"/>
</dbReference>
<organism evidence="3 4">
    <name type="scientific">Candidatus Electrothrix marina</name>
    <dbReference type="NCBI Taxonomy" id="1859130"/>
    <lineage>
        <taxon>Bacteria</taxon>
        <taxon>Pseudomonadati</taxon>
        <taxon>Thermodesulfobacteriota</taxon>
        <taxon>Desulfobulbia</taxon>
        <taxon>Desulfobulbales</taxon>
        <taxon>Desulfobulbaceae</taxon>
        <taxon>Candidatus Electrothrix</taxon>
    </lineage>
</organism>
<dbReference type="Gene3D" id="2.180.10.10">
    <property type="entry name" value="RHS repeat-associated core"/>
    <property type="match status" value="1"/>
</dbReference>
<protein>
    <submittedName>
        <fullName evidence="3">RHS repeat-associated core domain-containing protein</fullName>
    </submittedName>
</protein>
<keyword evidence="1" id="KW-0677">Repeat</keyword>
<dbReference type="AlphaFoldDB" id="A0A444JGE4"/>
<evidence type="ECO:0000313" key="4">
    <source>
        <dbReference type="Proteomes" id="UP000288892"/>
    </source>
</evidence>
<dbReference type="InterPro" id="IPR056823">
    <property type="entry name" value="TEN-like_YD-shell"/>
</dbReference>
<evidence type="ECO:0000256" key="1">
    <source>
        <dbReference type="ARBA" id="ARBA00022737"/>
    </source>
</evidence>
<dbReference type="NCBIfam" id="TIGR03696">
    <property type="entry name" value="Rhs_assc_core"/>
    <property type="match status" value="1"/>
</dbReference>
<dbReference type="PANTHER" id="PTHR32305">
    <property type="match status" value="1"/>
</dbReference>
<dbReference type="PRINTS" id="PR00394">
    <property type="entry name" value="RHSPROTEIN"/>
</dbReference>
<dbReference type="InterPro" id="IPR022385">
    <property type="entry name" value="Rhs_assc_core"/>
</dbReference>
<evidence type="ECO:0000313" key="3">
    <source>
        <dbReference type="EMBL" id="RWX52028.1"/>
    </source>
</evidence>
<proteinExistence type="predicted"/>
<keyword evidence="4" id="KW-1185">Reference proteome</keyword>
<dbReference type="Proteomes" id="UP000288892">
    <property type="component" value="Unassembled WGS sequence"/>
</dbReference>